<dbReference type="SUPFAM" id="SSF56219">
    <property type="entry name" value="DNase I-like"/>
    <property type="match status" value="1"/>
</dbReference>
<dbReference type="PANTHER" id="PTHR19446">
    <property type="entry name" value="REVERSE TRANSCRIPTASES"/>
    <property type="match status" value="1"/>
</dbReference>
<dbReference type="Pfam" id="PF00078">
    <property type="entry name" value="RVT_1"/>
    <property type="match status" value="1"/>
</dbReference>
<dbReference type="Pfam" id="PF03372">
    <property type="entry name" value="Exo_endo_phos"/>
    <property type="match status" value="1"/>
</dbReference>
<dbReference type="EMBL" id="GDRN01099830">
    <property type="protein sequence ID" value="JAI58698.1"/>
    <property type="molecule type" value="Transcribed_RNA"/>
</dbReference>
<protein>
    <recommendedName>
        <fullName evidence="1">Reverse transcriptase domain-containing protein</fullName>
    </recommendedName>
</protein>
<dbReference type="InterPro" id="IPR000477">
    <property type="entry name" value="RT_dom"/>
</dbReference>
<dbReference type="InterPro" id="IPR043502">
    <property type="entry name" value="DNA/RNA_pol_sf"/>
</dbReference>
<dbReference type="CDD" id="cd01650">
    <property type="entry name" value="RT_nLTR_like"/>
    <property type="match status" value="1"/>
</dbReference>
<dbReference type="SUPFAM" id="SSF56672">
    <property type="entry name" value="DNA/RNA polymerases"/>
    <property type="match status" value="1"/>
</dbReference>
<dbReference type="InterPro" id="IPR036691">
    <property type="entry name" value="Endo/exonu/phosph_ase_sf"/>
</dbReference>
<reference evidence="2" key="1">
    <citation type="submission" date="2015-09" db="EMBL/GenBank/DDBJ databases">
        <title>Scylla olivacea transcriptome.</title>
        <authorList>
            <person name="Ikhwanuddin M."/>
        </authorList>
    </citation>
    <scope>NUCLEOTIDE SEQUENCE</scope>
</reference>
<sequence length="1012" mass="115729">MFLYNFMKMEDSRNLTCVSYNCEYADDLRAPFLSELYNQSDFFLIQEHGLFMSQLDWFYGVGEGVNVHGVSAMEEGRLVRGRPHGGAAILWRDSKRFRVTPVPYESKRLCAVRVHLPEQTGLVICVYMPCDDQRSDQNVNEYVNILSDIAVLSLSNDIDFILVGGDFNTDFSRVTPQTRAFVKFIDEYRFYCCDNDALSTVAYTYCSKGNNFKSLIDHFLISDNISNFLQTYTTIDSVNNPSDHIAIKCVLDVTISYNVENIEHETFERICWHKANTEDILRYKELVTGYLLNVPLPEDMLMCRNNMCTQHEMEIAAFYDHITNALIKASKECIPRTNCGRVKKIVPGWNDCVEGYFRTALFWHRLWVDSERPQQGLIAEIRRTTRKCYHQARKMVIKQEELITTEKLAESLQASASGRQFWRSVRNKGKQKKKTPKAVDGKHCPKDIADLFKGKFEELYNSTSYDTNEMDSLKSAINSVISCQKNSNESILLITPDEVRQALRRVRPGKGEGEGDLMSDHLIHAGDVLYGHLSVLFSAMLRHGFSPHSMMKGVMIPLPKGRWANLNTSENYRAITLSSLMSKILDNIVLMRERDKLLTNDLQFGFKEGTSSTMCTAMVRETVSYYVSKGTTVYGFTLDASKAFDRVNYCKLFDILLKRNVCPLICRLLLNMYVNQKLSVRWNDLLSSTFEVSNGVKQGGVISPILYCVYVDGLLTELRDSGVGCYMGGTYAGAFGFADDLKGLAPSVFALKKMISICVDYASRYDIVYNEKKSKLIVFHGNKRSNIIPNVEINGKTIDIMEEIVHLGNVLGRNIFKCDTSKCVTDFYRQCNSFLSRFKGGLSHVRNTLFFKYCSSFYGSQLLNVCDGSMEAVYRAWRVAVRRVWKLPWTTHCSLLPHIANVMPPEMWFAKREIAFINQILTSDNMVIRTIGRMGVYGRHSIMGSNVRYLSYKFNMNIGDINKVWTQLQCDQYDLARTGAQIRELCLMRDRCDTTILDVRETKMLIDALCTE</sequence>
<dbReference type="GO" id="GO:0003824">
    <property type="term" value="F:catalytic activity"/>
    <property type="evidence" value="ECO:0007669"/>
    <property type="project" value="InterPro"/>
</dbReference>
<feature type="domain" description="Reverse transcriptase" evidence="1">
    <location>
        <begin position="539"/>
        <end position="811"/>
    </location>
</feature>
<dbReference type="InterPro" id="IPR005135">
    <property type="entry name" value="Endo/exonuclease/phosphatase"/>
</dbReference>
<evidence type="ECO:0000313" key="2">
    <source>
        <dbReference type="EMBL" id="JAI58698.1"/>
    </source>
</evidence>
<proteinExistence type="predicted"/>
<dbReference type="Gene3D" id="3.60.10.10">
    <property type="entry name" value="Endonuclease/exonuclease/phosphatase"/>
    <property type="match status" value="1"/>
</dbReference>
<name>A0A0P4VXS2_SCYOL</name>
<dbReference type="GO" id="GO:0071897">
    <property type="term" value="P:DNA biosynthetic process"/>
    <property type="evidence" value="ECO:0007669"/>
    <property type="project" value="UniProtKB-ARBA"/>
</dbReference>
<accession>A0A0P4VXS2</accession>
<dbReference type="AlphaFoldDB" id="A0A0P4VXS2"/>
<dbReference type="PROSITE" id="PS50878">
    <property type="entry name" value="RT_POL"/>
    <property type="match status" value="1"/>
</dbReference>
<organism evidence="2">
    <name type="scientific">Scylla olivacea</name>
    <name type="common">Orange mud crab</name>
    <name type="synonym">Cancer olivacea</name>
    <dbReference type="NCBI Taxonomy" id="85551"/>
    <lineage>
        <taxon>Eukaryota</taxon>
        <taxon>Metazoa</taxon>
        <taxon>Ecdysozoa</taxon>
        <taxon>Arthropoda</taxon>
        <taxon>Crustacea</taxon>
        <taxon>Multicrustacea</taxon>
        <taxon>Malacostraca</taxon>
        <taxon>Eumalacostraca</taxon>
        <taxon>Eucarida</taxon>
        <taxon>Decapoda</taxon>
        <taxon>Pleocyemata</taxon>
        <taxon>Brachyura</taxon>
        <taxon>Eubrachyura</taxon>
        <taxon>Portunoidea</taxon>
        <taxon>Portunidae</taxon>
        <taxon>Portuninae</taxon>
        <taxon>Scylla</taxon>
    </lineage>
</organism>
<evidence type="ECO:0000259" key="1">
    <source>
        <dbReference type="PROSITE" id="PS50878"/>
    </source>
</evidence>